<protein>
    <submittedName>
        <fullName evidence="1">Uncharacterized protein</fullName>
    </submittedName>
</protein>
<sequence>MMLSATEMTTLYNQIRRNMKTSLSNLDVNSLQNSCMGYTDMSVASLCRVELGEFRGVCESWTKLLTSTLHNISTSSPSTTTTSTSATYVDTREGVVGAPSLFEHILARRRQT</sequence>
<evidence type="ECO:0000313" key="2">
    <source>
        <dbReference type="Proteomes" id="UP001160148"/>
    </source>
</evidence>
<reference evidence="1 2" key="1">
    <citation type="submission" date="2023-01" db="EMBL/GenBank/DDBJ databases">
        <authorList>
            <person name="Whitehead M."/>
        </authorList>
    </citation>
    <scope>NUCLEOTIDE SEQUENCE [LARGE SCALE GENOMIC DNA]</scope>
</reference>
<dbReference type="EMBL" id="CARXXK010001250">
    <property type="protein sequence ID" value="CAI6374808.1"/>
    <property type="molecule type" value="Genomic_DNA"/>
</dbReference>
<proteinExistence type="predicted"/>
<name>A0AAV0Y4B8_9HEMI</name>
<organism evidence="1 2">
    <name type="scientific">Macrosiphum euphorbiae</name>
    <name type="common">potato aphid</name>
    <dbReference type="NCBI Taxonomy" id="13131"/>
    <lineage>
        <taxon>Eukaryota</taxon>
        <taxon>Metazoa</taxon>
        <taxon>Ecdysozoa</taxon>
        <taxon>Arthropoda</taxon>
        <taxon>Hexapoda</taxon>
        <taxon>Insecta</taxon>
        <taxon>Pterygota</taxon>
        <taxon>Neoptera</taxon>
        <taxon>Paraneoptera</taxon>
        <taxon>Hemiptera</taxon>
        <taxon>Sternorrhyncha</taxon>
        <taxon>Aphidomorpha</taxon>
        <taxon>Aphidoidea</taxon>
        <taxon>Aphididae</taxon>
        <taxon>Macrosiphini</taxon>
        <taxon>Macrosiphum</taxon>
    </lineage>
</organism>
<accession>A0AAV0Y4B8</accession>
<dbReference type="Proteomes" id="UP001160148">
    <property type="component" value="Unassembled WGS sequence"/>
</dbReference>
<keyword evidence="2" id="KW-1185">Reference proteome</keyword>
<evidence type="ECO:0000313" key="1">
    <source>
        <dbReference type="EMBL" id="CAI6374808.1"/>
    </source>
</evidence>
<comment type="caution">
    <text evidence="1">The sequence shown here is derived from an EMBL/GenBank/DDBJ whole genome shotgun (WGS) entry which is preliminary data.</text>
</comment>
<gene>
    <name evidence="1" type="ORF">MEUPH1_LOCUS28390</name>
</gene>
<dbReference type="AlphaFoldDB" id="A0AAV0Y4B8"/>